<reference evidence="2" key="1">
    <citation type="journal article" date="2021" name="Nat. Commun.">
        <title>Genetic determinants of endophytism in the Arabidopsis root mycobiome.</title>
        <authorList>
            <person name="Mesny F."/>
            <person name="Miyauchi S."/>
            <person name="Thiergart T."/>
            <person name="Pickel B."/>
            <person name="Atanasova L."/>
            <person name="Karlsson M."/>
            <person name="Huettel B."/>
            <person name="Barry K.W."/>
            <person name="Haridas S."/>
            <person name="Chen C."/>
            <person name="Bauer D."/>
            <person name="Andreopoulos W."/>
            <person name="Pangilinan J."/>
            <person name="LaButti K."/>
            <person name="Riley R."/>
            <person name="Lipzen A."/>
            <person name="Clum A."/>
            <person name="Drula E."/>
            <person name="Henrissat B."/>
            <person name="Kohler A."/>
            <person name="Grigoriev I.V."/>
            <person name="Martin F.M."/>
            <person name="Hacquard S."/>
        </authorList>
    </citation>
    <scope>NUCLEOTIDE SEQUENCE</scope>
    <source>
        <strain evidence="2">MPI-CAGE-AT-0147</strain>
    </source>
</reference>
<gene>
    <name evidence="2" type="ORF">EDB81DRAFT_309252</name>
</gene>
<name>A0A9P9IA41_9HYPO</name>
<accession>A0A9P9IA41</accession>
<sequence length="124" mass="13529">MCQYGYAGVFRVETPHSVDDGKSLSIVLPTSSSASLTPRKTHLRPRVTTQVRPPKSSRNNSDRGQQQTQPPAPQAHPQNHHRHHQPSGLSSGLAKSETHSNRQSQRVDWSAGACQAHVPGDIKA</sequence>
<evidence type="ECO:0000313" key="2">
    <source>
        <dbReference type="EMBL" id="KAH7113386.1"/>
    </source>
</evidence>
<dbReference type="EMBL" id="JAGMUV010000035">
    <property type="protein sequence ID" value="KAH7113386.1"/>
    <property type="molecule type" value="Genomic_DNA"/>
</dbReference>
<dbReference type="AlphaFoldDB" id="A0A9P9IA41"/>
<dbReference type="Proteomes" id="UP000738349">
    <property type="component" value="Unassembled WGS sequence"/>
</dbReference>
<comment type="caution">
    <text evidence="2">The sequence shown here is derived from an EMBL/GenBank/DDBJ whole genome shotgun (WGS) entry which is preliminary data.</text>
</comment>
<protein>
    <submittedName>
        <fullName evidence="2">Uncharacterized protein</fullName>
    </submittedName>
</protein>
<evidence type="ECO:0000313" key="3">
    <source>
        <dbReference type="Proteomes" id="UP000738349"/>
    </source>
</evidence>
<keyword evidence="3" id="KW-1185">Reference proteome</keyword>
<feature type="region of interest" description="Disordered" evidence="1">
    <location>
        <begin position="15"/>
        <end position="124"/>
    </location>
</feature>
<feature type="compositionally biased region" description="Polar residues" evidence="1">
    <location>
        <begin position="28"/>
        <end position="38"/>
    </location>
</feature>
<organism evidence="2 3">
    <name type="scientific">Dactylonectria macrodidyma</name>
    <dbReference type="NCBI Taxonomy" id="307937"/>
    <lineage>
        <taxon>Eukaryota</taxon>
        <taxon>Fungi</taxon>
        <taxon>Dikarya</taxon>
        <taxon>Ascomycota</taxon>
        <taxon>Pezizomycotina</taxon>
        <taxon>Sordariomycetes</taxon>
        <taxon>Hypocreomycetidae</taxon>
        <taxon>Hypocreales</taxon>
        <taxon>Nectriaceae</taxon>
        <taxon>Dactylonectria</taxon>
    </lineage>
</organism>
<evidence type="ECO:0000256" key="1">
    <source>
        <dbReference type="SAM" id="MobiDB-lite"/>
    </source>
</evidence>
<feature type="compositionally biased region" description="Polar residues" evidence="1">
    <location>
        <begin position="47"/>
        <end position="64"/>
    </location>
</feature>
<proteinExistence type="predicted"/>